<reference evidence="2" key="1">
    <citation type="submission" date="2022-11" db="EMBL/GenBank/DDBJ databases">
        <title>Centuries of genome instability and evolution in soft-shell clam transmissible cancer (bioRxiv).</title>
        <authorList>
            <person name="Hart S.F.M."/>
            <person name="Yonemitsu M.A."/>
            <person name="Giersch R.M."/>
            <person name="Beal B.F."/>
            <person name="Arriagada G."/>
            <person name="Davis B.W."/>
            <person name="Ostrander E.A."/>
            <person name="Goff S.P."/>
            <person name="Metzger M.J."/>
        </authorList>
    </citation>
    <scope>NUCLEOTIDE SEQUENCE</scope>
    <source>
        <strain evidence="2">MELC-2E11</strain>
        <tissue evidence="2">Siphon/mantle</tissue>
    </source>
</reference>
<proteinExistence type="predicted"/>
<dbReference type="InterPro" id="IPR013783">
    <property type="entry name" value="Ig-like_fold"/>
</dbReference>
<accession>A0ABY7FWD8</accession>
<dbReference type="Pfam" id="PF01833">
    <property type="entry name" value="TIG"/>
    <property type="match status" value="1"/>
</dbReference>
<protein>
    <recommendedName>
        <fullName evidence="1">IPT/TIG domain-containing protein</fullName>
    </recommendedName>
</protein>
<feature type="domain" description="IPT/TIG" evidence="1">
    <location>
        <begin position="11"/>
        <end position="84"/>
    </location>
</feature>
<sequence length="97" mass="10387">MQLEPDLFEPNINPAFGPAMGGTVITMKGSNICIGNGRISAYVGNDLNLVAGTSDYKITIGIEDCKMIEVNKNYMTCAAPRNQPKASQPGQLPEVNK</sequence>
<evidence type="ECO:0000313" key="3">
    <source>
        <dbReference type="Proteomes" id="UP001164746"/>
    </source>
</evidence>
<name>A0ABY7FWD8_MYAAR</name>
<dbReference type="InterPro" id="IPR014756">
    <property type="entry name" value="Ig_E-set"/>
</dbReference>
<evidence type="ECO:0000259" key="1">
    <source>
        <dbReference type="Pfam" id="PF01833"/>
    </source>
</evidence>
<dbReference type="SUPFAM" id="SSF81296">
    <property type="entry name" value="E set domains"/>
    <property type="match status" value="1"/>
</dbReference>
<dbReference type="EMBL" id="CP111025">
    <property type="protein sequence ID" value="WAR25937.1"/>
    <property type="molecule type" value="Genomic_DNA"/>
</dbReference>
<evidence type="ECO:0000313" key="2">
    <source>
        <dbReference type="EMBL" id="WAR25937.1"/>
    </source>
</evidence>
<dbReference type="Gene3D" id="2.60.40.10">
    <property type="entry name" value="Immunoglobulins"/>
    <property type="match status" value="1"/>
</dbReference>
<organism evidence="2 3">
    <name type="scientific">Mya arenaria</name>
    <name type="common">Soft-shell clam</name>
    <dbReference type="NCBI Taxonomy" id="6604"/>
    <lineage>
        <taxon>Eukaryota</taxon>
        <taxon>Metazoa</taxon>
        <taxon>Spiralia</taxon>
        <taxon>Lophotrochozoa</taxon>
        <taxon>Mollusca</taxon>
        <taxon>Bivalvia</taxon>
        <taxon>Autobranchia</taxon>
        <taxon>Heteroconchia</taxon>
        <taxon>Euheterodonta</taxon>
        <taxon>Imparidentia</taxon>
        <taxon>Neoheterodontei</taxon>
        <taxon>Myida</taxon>
        <taxon>Myoidea</taxon>
        <taxon>Myidae</taxon>
        <taxon>Mya</taxon>
    </lineage>
</organism>
<keyword evidence="3" id="KW-1185">Reference proteome</keyword>
<gene>
    <name evidence="2" type="ORF">MAR_011641</name>
</gene>
<dbReference type="Proteomes" id="UP001164746">
    <property type="component" value="Chromosome 14"/>
</dbReference>
<dbReference type="InterPro" id="IPR002909">
    <property type="entry name" value="IPT_dom"/>
</dbReference>
<dbReference type="CDD" id="cd00603">
    <property type="entry name" value="IPT_PCSR"/>
    <property type="match status" value="1"/>
</dbReference>